<evidence type="ECO:0000259" key="3">
    <source>
        <dbReference type="Pfam" id="PF00691"/>
    </source>
</evidence>
<dbReference type="RefSeq" id="WP_251807897.1">
    <property type="nucleotide sequence ID" value="NZ_CP166679.1"/>
</dbReference>
<evidence type="ECO:0000313" key="5">
    <source>
        <dbReference type="Proteomes" id="UP001597532"/>
    </source>
</evidence>
<comment type="caution">
    <text evidence="4">The sequence shown here is derived from an EMBL/GenBank/DDBJ whole genome shotgun (WGS) entry which is preliminary data.</text>
</comment>
<evidence type="ECO:0000256" key="2">
    <source>
        <dbReference type="SAM" id="SignalP"/>
    </source>
</evidence>
<sequence>MRKKLITVLVLLMTISISHAQSKKELVQEIEDLESRLRSTETALSEVKRQERINSTKVESYEVQVEEMKETNSILLQNLNNFTEASTRRSDNINSTLANIQEKEGQLRVIREALSSRDSVTLAVLTVFKQNLGPDPKITVSDGAITVVLDNSFLFGEQTKSAKITDSGEAIISKIANILKAHPTMDIEIVSNSNLVNSADKKNNNWQIGTQQASTVANLLEGKYQVEPKRIRATGKSELGMYTIETATEIIVQPKFYEFYKMVRDNLKNP</sequence>
<keyword evidence="2" id="KW-0732">Signal</keyword>
<dbReference type="InterPro" id="IPR006665">
    <property type="entry name" value="OmpA-like"/>
</dbReference>
<keyword evidence="5" id="KW-1185">Reference proteome</keyword>
<dbReference type="EMBL" id="JBHUOK010000029">
    <property type="protein sequence ID" value="MFD2789674.1"/>
    <property type="molecule type" value="Genomic_DNA"/>
</dbReference>
<dbReference type="Proteomes" id="UP001597532">
    <property type="component" value="Unassembled WGS sequence"/>
</dbReference>
<dbReference type="Pfam" id="PF00691">
    <property type="entry name" value="OmpA"/>
    <property type="match status" value="1"/>
</dbReference>
<accession>A0ABW5VFJ7</accession>
<evidence type="ECO:0000256" key="1">
    <source>
        <dbReference type="SAM" id="Coils"/>
    </source>
</evidence>
<dbReference type="SUPFAM" id="SSF103088">
    <property type="entry name" value="OmpA-like"/>
    <property type="match status" value="1"/>
</dbReference>
<feature type="domain" description="OmpA-like" evidence="3">
    <location>
        <begin position="160"/>
        <end position="238"/>
    </location>
</feature>
<gene>
    <name evidence="4" type="ORF">ACFS1K_07880</name>
</gene>
<name>A0ABW5VFJ7_9FLAO</name>
<keyword evidence="1" id="KW-0175">Coiled coil</keyword>
<evidence type="ECO:0000313" key="4">
    <source>
        <dbReference type="EMBL" id="MFD2789674.1"/>
    </source>
</evidence>
<dbReference type="Gene3D" id="3.30.1330.60">
    <property type="entry name" value="OmpA-like domain"/>
    <property type="match status" value="1"/>
</dbReference>
<organism evidence="4 5">
    <name type="scientific">Arenibacter antarcticus</name>
    <dbReference type="NCBI Taxonomy" id="2040469"/>
    <lineage>
        <taxon>Bacteria</taxon>
        <taxon>Pseudomonadati</taxon>
        <taxon>Bacteroidota</taxon>
        <taxon>Flavobacteriia</taxon>
        <taxon>Flavobacteriales</taxon>
        <taxon>Flavobacteriaceae</taxon>
        <taxon>Arenibacter</taxon>
    </lineage>
</organism>
<feature type="coiled-coil region" evidence="1">
    <location>
        <begin position="23"/>
        <end position="85"/>
    </location>
</feature>
<feature type="chain" id="PRO_5045262055" evidence="2">
    <location>
        <begin position="21"/>
        <end position="270"/>
    </location>
</feature>
<protein>
    <submittedName>
        <fullName evidence="4">OmpA family protein</fullName>
    </submittedName>
</protein>
<proteinExistence type="predicted"/>
<reference evidence="5" key="1">
    <citation type="journal article" date="2019" name="Int. J. Syst. Evol. Microbiol.">
        <title>The Global Catalogue of Microorganisms (GCM) 10K type strain sequencing project: providing services to taxonomists for standard genome sequencing and annotation.</title>
        <authorList>
            <consortium name="The Broad Institute Genomics Platform"/>
            <consortium name="The Broad Institute Genome Sequencing Center for Infectious Disease"/>
            <person name="Wu L."/>
            <person name="Ma J."/>
        </authorList>
    </citation>
    <scope>NUCLEOTIDE SEQUENCE [LARGE SCALE GENOMIC DNA]</scope>
    <source>
        <strain evidence="5">KCTC 52924</strain>
    </source>
</reference>
<feature type="signal peptide" evidence="2">
    <location>
        <begin position="1"/>
        <end position="20"/>
    </location>
</feature>
<dbReference type="InterPro" id="IPR036737">
    <property type="entry name" value="OmpA-like_sf"/>
</dbReference>